<organism evidence="1">
    <name type="scientific">marine metagenome</name>
    <dbReference type="NCBI Taxonomy" id="408172"/>
    <lineage>
        <taxon>unclassified sequences</taxon>
        <taxon>metagenomes</taxon>
        <taxon>ecological metagenomes</taxon>
    </lineage>
</organism>
<accession>A0A383F678</accession>
<name>A0A383F678_9ZZZZ</name>
<sequence>MNGNYRVKFDFDINILIICRNTFRA</sequence>
<evidence type="ECO:0000313" key="1">
    <source>
        <dbReference type="EMBL" id="SVE64150.1"/>
    </source>
</evidence>
<dbReference type="EMBL" id="UINC01231561">
    <property type="protein sequence ID" value="SVE64150.1"/>
    <property type="molecule type" value="Genomic_DNA"/>
</dbReference>
<dbReference type="AlphaFoldDB" id="A0A383F678"/>
<proteinExistence type="predicted"/>
<gene>
    <name evidence="1" type="ORF">METZ01_LOCUS517004</name>
</gene>
<protein>
    <submittedName>
        <fullName evidence="1">Uncharacterized protein</fullName>
    </submittedName>
</protein>
<reference evidence="1" key="1">
    <citation type="submission" date="2018-05" db="EMBL/GenBank/DDBJ databases">
        <authorList>
            <person name="Lanie J.A."/>
            <person name="Ng W.-L."/>
            <person name="Kazmierczak K.M."/>
            <person name="Andrzejewski T.M."/>
            <person name="Davidsen T.M."/>
            <person name="Wayne K.J."/>
            <person name="Tettelin H."/>
            <person name="Glass J.I."/>
            <person name="Rusch D."/>
            <person name="Podicherti R."/>
            <person name="Tsui H.-C.T."/>
            <person name="Winkler M.E."/>
        </authorList>
    </citation>
    <scope>NUCLEOTIDE SEQUENCE</scope>
</reference>